<evidence type="ECO:0000256" key="10">
    <source>
        <dbReference type="PIRSR" id="PIRSR602401-1"/>
    </source>
</evidence>
<keyword evidence="10 11" id="KW-0349">Heme</keyword>
<organism evidence="13 14">
    <name type="scientific">Salvia divinorum</name>
    <name type="common">Maria pastora</name>
    <name type="synonym">Diviner's sage</name>
    <dbReference type="NCBI Taxonomy" id="28513"/>
    <lineage>
        <taxon>Eukaryota</taxon>
        <taxon>Viridiplantae</taxon>
        <taxon>Streptophyta</taxon>
        <taxon>Embryophyta</taxon>
        <taxon>Tracheophyta</taxon>
        <taxon>Spermatophyta</taxon>
        <taxon>Magnoliopsida</taxon>
        <taxon>eudicotyledons</taxon>
        <taxon>Gunneridae</taxon>
        <taxon>Pentapetalae</taxon>
        <taxon>asterids</taxon>
        <taxon>lamiids</taxon>
        <taxon>Lamiales</taxon>
        <taxon>Lamiaceae</taxon>
        <taxon>Nepetoideae</taxon>
        <taxon>Mentheae</taxon>
        <taxon>Salviinae</taxon>
        <taxon>Salvia</taxon>
        <taxon>Salvia subgen. Calosphace</taxon>
    </lineage>
</organism>
<evidence type="ECO:0000256" key="1">
    <source>
        <dbReference type="ARBA" id="ARBA00001971"/>
    </source>
</evidence>
<evidence type="ECO:0000313" key="14">
    <source>
        <dbReference type="Proteomes" id="UP001567538"/>
    </source>
</evidence>
<sequence>MDIFIPYLFFFLLLPFSIYLILFFHKEASDDTKNLPPGTKGWPVLGENIDLGLLGLSKFIRDRMEKYSPDVFQTSLLGDKVVVFCGAQGNKMIFNNDGKLVIPWLPFSLRKIVLPDFDVNSPYEDAIGLFRNFQYDILKPEALRQYIPVMDALARTHLRDCWKPHPSVKAQPLINNYTFELACRLFLNVTDPERLQKISRPFAPMRNGLMSLPIDLPWTAYGRGIKAGKMVRAELTKIVEARREEGREKRDLLSMILELKDEEGKCVSVNKITNFFVGLMVASYDSTASAMTSVVFFLAEYPHVYEELLKEQMAIAKSKAPGENLTWEDIEKMKYSWNVVREALRLVPTAPGTFKEAMADISFAGFTIPKGMKTFWTPHSTHNNPEYFPEPEKFDPSRFEGSGPAPYTFVPFGGGARICPGRTYAKLAILVMVHNLVTKFRIEKAIPHEKMVVEVMAAPSHGLLLHLDPH</sequence>
<evidence type="ECO:0000256" key="8">
    <source>
        <dbReference type="ARBA" id="ARBA00023004"/>
    </source>
</evidence>
<dbReference type="GO" id="GO:0046872">
    <property type="term" value="F:metal ion binding"/>
    <property type="evidence" value="ECO:0007669"/>
    <property type="project" value="UniProtKB-KW"/>
</dbReference>
<keyword evidence="4 12" id="KW-0812">Transmembrane</keyword>
<dbReference type="PRINTS" id="PR00463">
    <property type="entry name" value="EP450I"/>
</dbReference>
<evidence type="ECO:0000256" key="7">
    <source>
        <dbReference type="ARBA" id="ARBA00023002"/>
    </source>
</evidence>
<dbReference type="InterPro" id="IPR002401">
    <property type="entry name" value="Cyt_P450_E_grp-I"/>
</dbReference>
<dbReference type="Proteomes" id="UP001567538">
    <property type="component" value="Unassembled WGS sequence"/>
</dbReference>
<dbReference type="GO" id="GO:0102373">
    <property type="term" value="F:beta-amyrin 28-monooxygenase activity"/>
    <property type="evidence" value="ECO:0007669"/>
    <property type="project" value="UniProtKB-EC"/>
</dbReference>
<dbReference type="SUPFAM" id="SSF48264">
    <property type="entry name" value="Cytochrome P450"/>
    <property type="match status" value="1"/>
</dbReference>
<evidence type="ECO:0000256" key="5">
    <source>
        <dbReference type="ARBA" id="ARBA00022723"/>
    </source>
</evidence>
<dbReference type="GO" id="GO:0016114">
    <property type="term" value="P:terpenoid biosynthetic process"/>
    <property type="evidence" value="ECO:0007669"/>
    <property type="project" value="UniProtKB-ARBA"/>
</dbReference>
<keyword evidence="9 12" id="KW-0472">Membrane</keyword>
<protein>
    <submittedName>
        <fullName evidence="13">Beta-amyrin 28-monooxygenase</fullName>
        <ecNumber evidence="13">1.14.14.126</ecNumber>
    </submittedName>
</protein>
<dbReference type="EC" id="1.14.14.126" evidence="13"/>
<feature type="transmembrane region" description="Helical" evidence="12">
    <location>
        <begin position="7"/>
        <end position="25"/>
    </location>
</feature>
<gene>
    <name evidence="13" type="ORF">AAHA92_33612</name>
</gene>
<evidence type="ECO:0000256" key="6">
    <source>
        <dbReference type="ARBA" id="ARBA00022989"/>
    </source>
</evidence>
<comment type="caution">
    <text evidence="13">The sequence shown here is derived from an EMBL/GenBank/DDBJ whole genome shotgun (WGS) entry which is preliminary data.</text>
</comment>
<evidence type="ECO:0000256" key="4">
    <source>
        <dbReference type="ARBA" id="ARBA00022692"/>
    </source>
</evidence>
<comment type="cofactor">
    <cofactor evidence="1 10">
        <name>heme</name>
        <dbReference type="ChEBI" id="CHEBI:30413"/>
    </cofactor>
</comment>
<dbReference type="CDD" id="cd11043">
    <property type="entry name" value="CYP90-like"/>
    <property type="match status" value="1"/>
</dbReference>
<keyword evidence="6 12" id="KW-1133">Transmembrane helix</keyword>
<evidence type="ECO:0000256" key="11">
    <source>
        <dbReference type="RuleBase" id="RU000461"/>
    </source>
</evidence>
<evidence type="ECO:0000256" key="2">
    <source>
        <dbReference type="ARBA" id="ARBA00004167"/>
    </source>
</evidence>
<comment type="similarity">
    <text evidence="3 11">Belongs to the cytochrome P450 family.</text>
</comment>
<accession>A0ABD1FSM1</accession>
<dbReference type="Gene3D" id="1.10.630.10">
    <property type="entry name" value="Cytochrome P450"/>
    <property type="match status" value="1"/>
</dbReference>
<keyword evidence="14" id="KW-1185">Reference proteome</keyword>
<feature type="binding site" description="axial binding residue" evidence="10">
    <location>
        <position position="419"/>
    </location>
    <ligand>
        <name>heme</name>
        <dbReference type="ChEBI" id="CHEBI:30413"/>
    </ligand>
    <ligandPart>
        <name>Fe</name>
        <dbReference type="ChEBI" id="CHEBI:18248"/>
    </ligandPart>
</feature>
<proteinExistence type="inferred from homology"/>
<keyword evidence="11" id="KW-0503">Monooxygenase</keyword>
<dbReference type="PANTHER" id="PTHR24286">
    <property type="entry name" value="CYTOCHROME P450 26"/>
    <property type="match status" value="1"/>
</dbReference>
<reference evidence="13 14" key="1">
    <citation type="submission" date="2024-06" db="EMBL/GenBank/DDBJ databases">
        <title>A chromosome level genome sequence of Diviner's sage (Salvia divinorum).</title>
        <authorList>
            <person name="Ford S.A."/>
            <person name="Ro D.-K."/>
            <person name="Ness R.W."/>
            <person name="Phillips M.A."/>
        </authorList>
    </citation>
    <scope>NUCLEOTIDE SEQUENCE [LARGE SCALE GENOMIC DNA]</scope>
    <source>
        <strain evidence="13">SAF-2024a</strain>
        <tissue evidence="13">Leaf</tissue>
    </source>
</reference>
<keyword evidence="7 11" id="KW-0560">Oxidoreductase</keyword>
<dbReference type="GO" id="GO:0016020">
    <property type="term" value="C:membrane"/>
    <property type="evidence" value="ECO:0007669"/>
    <property type="project" value="UniProtKB-SubCell"/>
</dbReference>
<dbReference type="InterPro" id="IPR036396">
    <property type="entry name" value="Cyt_P450_sf"/>
</dbReference>
<dbReference type="InterPro" id="IPR017972">
    <property type="entry name" value="Cyt_P450_CS"/>
</dbReference>
<evidence type="ECO:0000256" key="12">
    <source>
        <dbReference type="SAM" id="Phobius"/>
    </source>
</evidence>
<keyword evidence="8 10" id="KW-0408">Iron</keyword>
<dbReference type="AlphaFoldDB" id="A0ABD1FSM1"/>
<comment type="subcellular location">
    <subcellularLocation>
        <location evidence="2">Membrane</location>
        <topology evidence="2">Single-pass membrane protein</topology>
    </subcellularLocation>
</comment>
<dbReference type="PRINTS" id="PR00385">
    <property type="entry name" value="P450"/>
</dbReference>
<dbReference type="PROSITE" id="PS00086">
    <property type="entry name" value="CYTOCHROME_P450"/>
    <property type="match status" value="1"/>
</dbReference>
<dbReference type="PANTHER" id="PTHR24286:SF53">
    <property type="entry name" value="BETA-AMYRIN 28-OXIDASE-LIKE"/>
    <property type="match status" value="1"/>
</dbReference>
<dbReference type="InterPro" id="IPR001128">
    <property type="entry name" value="Cyt_P450"/>
</dbReference>
<evidence type="ECO:0000256" key="3">
    <source>
        <dbReference type="ARBA" id="ARBA00010617"/>
    </source>
</evidence>
<evidence type="ECO:0000256" key="9">
    <source>
        <dbReference type="ARBA" id="ARBA00023136"/>
    </source>
</evidence>
<dbReference type="Pfam" id="PF00067">
    <property type="entry name" value="p450"/>
    <property type="match status" value="1"/>
</dbReference>
<dbReference type="EMBL" id="JBEAFC010000014">
    <property type="protein sequence ID" value="KAL1533771.1"/>
    <property type="molecule type" value="Genomic_DNA"/>
</dbReference>
<dbReference type="FunFam" id="1.10.630.10:FF:000022">
    <property type="entry name" value="Taxadiene 5-alpha hydroxylase"/>
    <property type="match status" value="1"/>
</dbReference>
<evidence type="ECO:0000313" key="13">
    <source>
        <dbReference type="EMBL" id="KAL1533771.1"/>
    </source>
</evidence>
<keyword evidence="5 10" id="KW-0479">Metal-binding</keyword>
<name>A0ABD1FSM1_SALDI</name>